<dbReference type="SMART" id="SM00141">
    <property type="entry name" value="PDGF"/>
    <property type="match status" value="1"/>
</dbReference>
<dbReference type="Gene3D" id="2.10.90.10">
    <property type="entry name" value="Cystine-knot cytokines"/>
    <property type="match status" value="1"/>
</dbReference>
<keyword evidence="2" id="KW-1015">Disulfide bond</keyword>
<comment type="similarity">
    <text evidence="3">Belongs to the PDGF/VEGF growth factor family.</text>
</comment>
<dbReference type="PROSITE" id="PS50278">
    <property type="entry name" value="PDGF_2"/>
    <property type="match status" value="1"/>
</dbReference>
<dbReference type="GO" id="GO:0048010">
    <property type="term" value="P:vascular endothelial growth factor receptor signaling pathway"/>
    <property type="evidence" value="ECO:0007669"/>
    <property type="project" value="TreeGrafter"/>
</dbReference>
<keyword evidence="1 3" id="KW-0339">Growth factor</keyword>
<dbReference type="Ensembl" id="ENSSPUT00000015479.1">
    <property type="protein sequence ID" value="ENSSPUP00000014506.1"/>
    <property type="gene ID" value="ENSSPUG00000011187.1"/>
</dbReference>
<dbReference type="InterPro" id="IPR023581">
    <property type="entry name" value="PD_growth_factor_CS"/>
</dbReference>
<dbReference type="PANTHER" id="PTHR12025">
    <property type="entry name" value="VASCULAR ENDOTHELIAL GROWTH FACTOR"/>
    <property type="match status" value="1"/>
</dbReference>
<dbReference type="GO" id="GO:0038084">
    <property type="term" value="P:vascular endothelial growth factor signaling pathway"/>
    <property type="evidence" value="ECO:0007669"/>
    <property type="project" value="TreeGrafter"/>
</dbReference>
<dbReference type="InterPro" id="IPR029034">
    <property type="entry name" value="Cystine-knot_cytokine"/>
</dbReference>
<reference evidence="5" key="1">
    <citation type="submission" date="2025-08" db="UniProtKB">
        <authorList>
            <consortium name="Ensembl"/>
        </authorList>
    </citation>
    <scope>IDENTIFICATION</scope>
</reference>
<name>A0A8D0GVT1_SPHPU</name>
<dbReference type="SUPFAM" id="SSF57501">
    <property type="entry name" value="Cystine-knot cytokines"/>
    <property type="match status" value="1"/>
</dbReference>
<dbReference type="Proteomes" id="UP000694392">
    <property type="component" value="Unplaced"/>
</dbReference>
<evidence type="ECO:0000313" key="6">
    <source>
        <dbReference type="Proteomes" id="UP000694392"/>
    </source>
</evidence>
<dbReference type="PROSITE" id="PS00249">
    <property type="entry name" value="PDGF_1"/>
    <property type="match status" value="1"/>
</dbReference>
<evidence type="ECO:0000256" key="3">
    <source>
        <dbReference type="RuleBase" id="RU003818"/>
    </source>
</evidence>
<evidence type="ECO:0000256" key="1">
    <source>
        <dbReference type="ARBA" id="ARBA00023030"/>
    </source>
</evidence>
<dbReference type="GO" id="GO:0008083">
    <property type="term" value="F:growth factor activity"/>
    <property type="evidence" value="ECO:0007669"/>
    <property type="project" value="UniProtKB-KW"/>
</dbReference>
<dbReference type="GO" id="GO:0045766">
    <property type="term" value="P:positive regulation of angiogenesis"/>
    <property type="evidence" value="ECO:0007669"/>
    <property type="project" value="TreeGrafter"/>
</dbReference>
<accession>A0A8D0GVT1</accession>
<dbReference type="InterPro" id="IPR050507">
    <property type="entry name" value="PDGF/VEGF_growth_factor"/>
</dbReference>
<dbReference type="GO" id="GO:0005615">
    <property type="term" value="C:extracellular space"/>
    <property type="evidence" value="ECO:0007669"/>
    <property type="project" value="TreeGrafter"/>
</dbReference>
<dbReference type="OMA" id="EAHECHP"/>
<dbReference type="GO" id="GO:0016020">
    <property type="term" value="C:membrane"/>
    <property type="evidence" value="ECO:0007669"/>
    <property type="project" value="InterPro"/>
</dbReference>
<dbReference type="GO" id="GO:0042056">
    <property type="term" value="F:chemoattractant activity"/>
    <property type="evidence" value="ECO:0007669"/>
    <property type="project" value="TreeGrafter"/>
</dbReference>
<dbReference type="Pfam" id="PF00341">
    <property type="entry name" value="PDGF"/>
    <property type="match status" value="1"/>
</dbReference>
<dbReference type="GO" id="GO:0005172">
    <property type="term" value="F:vascular endothelial growth factor receptor binding"/>
    <property type="evidence" value="ECO:0007669"/>
    <property type="project" value="TreeGrafter"/>
</dbReference>
<evidence type="ECO:0000256" key="2">
    <source>
        <dbReference type="ARBA" id="ARBA00023157"/>
    </source>
</evidence>
<dbReference type="GO" id="GO:0002040">
    <property type="term" value="P:sprouting angiogenesis"/>
    <property type="evidence" value="ECO:0007669"/>
    <property type="project" value="TreeGrafter"/>
</dbReference>
<reference evidence="5" key="2">
    <citation type="submission" date="2025-09" db="UniProtKB">
        <authorList>
            <consortium name="Ensembl"/>
        </authorList>
    </citation>
    <scope>IDENTIFICATION</scope>
</reference>
<dbReference type="GO" id="GO:0050930">
    <property type="term" value="P:induction of positive chemotaxis"/>
    <property type="evidence" value="ECO:0007669"/>
    <property type="project" value="TreeGrafter"/>
</dbReference>
<dbReference type="GO" id="GO:0001938">
    <property type="term" value="P:positive regulation of endothelial cell proliferation"/>
    <property type="evidence" value="ECO:0007669"/>
    <property type="project" value="TreeGrafter"/>
</dbReference>
<protein>
    <recommendedName>
        <fullName evidence="4">Platelet-derived growth factor (PDGF) family profile domain-containing protein</fullName>
    </recommendedName>
</protein>
<keyword evidence="6" id="KW-1185">Reference proteome</keyword>
<sequence>MQSFNHGSPSAWLFCCPRSRIIFQAGKTLVGRLGGVVPFEEVWSRSYCRSRETLVDVLSEFPHEAEHVFKPPCVPLRRCAGCCGDESLECVAVETRTVVVRVSPIQGLSRQEEMRFTEHGRCVCR</sequence>
<dbReference type="PANTHER" id="PTHR12025:SF15">
    <property type="entry name" value="VASCULAR ENDOTHELIAL GROWTH FACTOR C-LIKE ISOFORM X1"/>
    <property type="match status" value="1"/>
</dbReference>
<dbReference type="GO" id="GO:0060754">
    <property type="term" value="P:positive regulation of mast cell chemotaxis"/>
    <property type="evidence" value="ECO:0007669"/>
    <property type="project" value="TreeGrafter"/>
</dbReference>
<proteinExistence type="inferred from homology"/>
<dbReference type="AlphaFoldDB" id="A0A8D0GVT1"/>
<dbReference type="GeneTree" id="ENSGT00940000160164"/>
<evidence type="ECO:0000259" key="4">
    <source>
        <dbReference type="PROSITE" id="PS50278"/>
    </source>
</evidence>
<dbReference type="InterPro" id="IPR000072">
    <property type="entry name" value="PDGF/VEGF_dom"/>
</dbReference>
<dbReference type="GO" id="GO:0001666">
    <property type="term" value="P:response to hypoxia"/>
    <property type="evidence" value="ECO:0007669"/>
    <property type="project" value="TreeGrafter"/>
</dbReference>
<evidence type="ECO:0000313" key="5">
    <source>
        <dbReference type="Ensembl" id="ENSSPUP00000014506.1"/>
    </source>
</evidence>
<organism evidence="5 6">
    <name type="scientific">Sphenodon punctatus</name>
    <name type="common">Tuatara</name>
    <name type="synonym">Hatteria punctata</name>
    <dbReference type="NCBI Taxonomy" id="8508"/>
    <lineage>
        <taxon>Eukaryota</taxon>
        <taxon>Metazoa</taxon>
        <taxon>Chordata</taxon>
        <taxon>Craniata</taxon>
        <taxon>Vertebrata</taxon>
        <taxon>Euteleostomi</taxon>
        <taxon>Lepidosauria</taxon>
        <taxon>Sphenodontia</taxon>
        <taxon>Sphenodontidae</taxon>
        <taxon>Sphenodon</taxon>
    </lineage>
</organism>
<feature type="domain" description="Platelet-derived growth factor (PDGF) family profile" evidence="4">
    <location>
        <begin position="35"/>
        <end position="125"/>
    </location>
</feature>